<dbReference type="SUPFAM" id="SSF54189">
    <property type="entry name" value="Ribosomal proteins S24e, L23 and L15e"/>
    <property type="match status" value="1"/>
</dbReference>
<evidence type="ECO:0000256" key="2">
    <source>
        <dbReference type="ARBA" id="ARBA00022980"/>
    </source>
</evidence>
<sequence length="204" mass="24142">MVAADYIREIQKQKQSDVMRYFQRLRACEYRQRGEIFRVDRPTFLQRARTLGYKAKEGVLCYIVRVRKGNRKREYHNGNTRGKCSNARIHQITPAMRHQATAEQIAGKRHNNLRVLNSYWVNSDLMYKYFEVIMVNYSHNAIRNDPKLNWICKAVMKHRECRGLTSASKKSRGLGHGIKYNKTIGGSRRACWKRNVTTSLRRFR</sequence>
<accession>A0A9P6H0U8</accession>
<name>A0A9P6H0U8_9MICR</name>
<proteinExistence type="inferred from homology"/>
<organism evidence="5 6">
    <name type="scientific">Nosema granulosis</name>
    <dbReference type="NCBI Taxonomy" id="83296"/>
    <lineage>
        <taxon>Eukaryota</taxon>
        <taxon>Fungi</taxon>
        <taxon>Fungi incertae sedis</taxon>
        <taxon>Microsporidia</taxon>
        <taxon>Nosematidae</taxon>
        <taxon>Nosema</taxon>
    </lineage>
</organism>
<dbReference type="Proteomes" id="UP000740883">
    <property type="component" value="Unassembled WGS sequence"/>
</dbReference>
<comment type="similarity">
    <text evidence="1 4">Belongs to the eukaryotic ribosomal protein eL15 family.</text>
</comment>
<dbReference type="Gene3D" id="3.40.1120.10">
    <property type="entry name" value="Ribosomal protein l15e"/>
    <property type="match status" value="1"/>
</dbReference>
<dbReference type="InterPro" id="IPR000439">
    <property type="entry name" value="Ribosomal_eL15"/>
</dbReference>
<keyword evidence="6" id="KW-1185">Reference proteome</keyword>
<keyword evidence="3 4" id="KW-0687">Ribonucleoprotein</keyword>
<gene>
    <name evidence="5" type="primary">RpL15</name>
    <name evidence="5" type="ORF">NGRA_0177</name>
</gene>
<evidence type="ECO:0000313" key="5">
    <source>
        <dbReference type="EMBL" id="KAF9764915.1"/>
    </source>
</evidence>
<comment type="caution">
    <text evidence="5">The sequence shown here is derived from an EMBL/GenBank/DDBJ whole genome shotgun (WGS) entry which is preliminary data.</text>
</comment>
<dbReference type="PANTHER" id="PTHR11847:SF4">
    <property type="entry name" value="LARGE RIBOSOMAL SUBUNIT PROTEIN EL15"/>
    <property type="match status" value="1"/>
</dbReference>
<dbReference type="OrthoDB" id="10255148at2759"/>
<evidence type="ECO:0000256" key="1">
    <source>
        <dbReference type="ARBA" id="ARBA00006857"/>
    </source>
</evidence>
<dbReference type="GO" id="GO:0003735">
    <property type="term" value="F:structural constituent of ribosome"/>
    <property type="evidence" value="ECO:0007669"/>
    <property type="project" value="InterPro"/>
</dbReference>
<evidence type="ECO:0000256" key="4">
    <source>
        <dbReference type="RuleBase" id="RU000663"/>
    </source>
</evidence>
<dbReference type="GO" id="GO:0002181">
    <property type="term" value="P:cytoplasmic translation"/>
    <property type="evidence" value="ECO:0007669"/>
    <property type="project" value="TreeGrafter"/>
</dbReference>
<dbReference type="GO" id="GO:0022625">
    <property type="term" value="C:cytosolic large ribosomal subunit"/>
    <property type="evidence" value="ECO:0007669"/>
    <property type="project" value="TreeGrafter"/>
</dbReference>
<dbReference type="GO" id="GO:0003723">
    <property type="term" value="F:RNA binding"/>
    <property type="evidence" value="ECO:0007669"/>
    <property type="project" value="TreeGrafter"/>
</dbReference>
<protein>
    <recommendedName>
        <fullName evidence="4">Ribosomal protein L15</fullName>
    </recommendedName>
</protein>
<keyword evidence="2 4" id="KW-0689">Ribosomal protein</keyword>
<evidence type="ECO:0000256" key="3">
    <source>
        <dbReference type="ARBA" id="ARBA00023274"/>
    </source>
</evidence>
<dbReference type="PANTHER" id="PTHR11847">
    <property type="entry name" value="RIBOSOMAL PROTEIN L15"/>
    <property type="match status" value="1"/>
</dbReference>
<reference evidence="5 6" key="1">
    <citation type="journal article" date="2020" name="Genome Biol. Evol.">
        <title>Comparative genomics of strictly vertically transmitted, feminizing microsporidia endosymbionts of amphipod crustaceans.</title>
        <authorList>
            <person name="Cormier A."/>
            <person name="Chebbi M.A."/>
            <person name="Giraud I."/>
            <person name="Wattier R."/>
            <person name="Teixeira M."/>
            <person name="Gilbert C."/>
            <person name="Rigaud T."/>
            <person name="Cordaux R."/>
        </authorList>
    </citation>
    <scope>NUCLEOTIDE SEQUENCE [LARGE SCALE GENOMIC DNA]</scope>
    <source>
        <strain evidence="5 6">Ou3-Ou53</strain>
    </source>
</reference>
<dbReference type="InterPro" id="IPR012678">
    <property type="entry name" value="Ribosomal_uL23/eL15/eS24_sf"/>
</dbReference>
<dbReference type="FunFam" id="3.40.1120.10:FF:000001">
    <property type="entry name" value="Ribosomal protein L15"/>
    <property type="match status" value="1"/>
</dbReference>
<evidence type="ECO:0000313" key="6">
    <source>
        <dbReference type="Proteomes" id="UP000740883"/>
    </source>
</evidence>
<dbReference type="SMART" id="SM01384">
    <property type="entry name" value="Ribosomal_L15e"/>
    <property type="match status" value="1"/>
</dbReference>
<dbReference type="InterPro" id="IPR024794">
    <property type="entry name" value="Rbsml_eL15_core_dom_sf"/>
</dbReference>
<dbReference type="AlphaFoldDB" id="A0A9P6H0U8"/>
<dbReference type="Pfam" id="PF00827">
    <property type="entry name" value="Ribosomal_L15e"/>
    <property type="match status" value="1"/>
</dbReference>
<dbReference type="EMBL" id="SBJO01000005">
    <property type="protein sequence ID" value="KAF9764915.1"/>
    <property type="molecule type" value="Genomic_DNA"/>
</dbReference>